<evidence type="ECO:0000256" key="9">
    <source>
        <dbReference type="ARBA" id="ARBA00023004"/>
    </source>
</evidence>
<feature type="binding site" evidence="14">
    <location>
        <position position="383"/>
    </location>
    <ligand>
        <name>Mo-bis(molybdopterin guanine dinucleotide)</name>
        <dbReference type="ChEBI" id="CHEBI:60539"/>
    </ligand>
</feature>
<keyword evidence="17" id="KW-1185">Reference proteome</keyword>
<keyword evidence="4 14" id="KW-0479">Metal-binding</keyword>
<dbReference type="Gene3D" id="3.30.200.210">
    <property type="match status" value="1"/>
</dbReference>
<dbReference type="GO" id="GO:0045333">
    <property type="term" value="P:cellular respiration"/>
    <property type="evidence" value="ECO:0007669"/>
    <property type="project" value="UniProtKB-ARBA"/>
</dbReference>
<sequence length="793" mass="89035">MAVPRLLSNSNKQSQIILEHNSITMNRRNFLKKMAAAAAMATAATMIPGILFAEDQLNEAALKDGVEWKKTPCRFCGVGCGLLVGIDNGKAVAVKGDPNSSVNKGLCCMKGYHSVMALYGKDRLTQPLVRKGGKLVTVSMEEALDLVASKMKETIDKHGKDAVSIYGSGQWTIPDGYVASKLFKGCIGTNNVEANARLCMASAVTGFLTSFGVDEPMGCYEDIDHATVFVLWGNNMAEMHPVLFSRILEEKRKRKVTIIDLATRTTRTSKAADKSILFHPQTDLAIANAICYEIIKNGWMNDTFVHKYCSIMKGKTKMGYGLKEHYKFKDKGEKIDLEAYKTFLEDYTPEKVATLTGVSASNIKYLAALYGNANTKVMSFWCMGANQHTRGTWINNLIYNIHLLVGKISTPGNSPFSLTGQPSACGTVREVGTLTHKLPHGVVMNEEHRKFAAKIWDVPVSNIPAKPTYHTVDMFRALDRGDLKFMWIQVTNPMVTMPHLNRYRKGALKEDRFVVVSDIYPTPTTEIADVILPAAMWIEREGMYGNSERRTQYFEQMIEPPGNAMSDTWQLIEVAKRMGYTKQFYYKKETHIAEIYKEYRRHHEGKKHNMAPLDVLKKQAGAMWPYVDGKSTQWRFNAKYDPACTKEGFDFYGKPDGKAVIWQRPYEPAAEVPDQDYPFWLNTGRVIEHWHTGSMTRRISVLHQAVPKSYVEINPKDAKAMGILSGDQVRLTSRRGTLVLPALINGRGVPPEGMVFVPFFDEDLLINDLTIDAYDPISKQPDYKKCAVKVEKV</sequence>
<feature type="binding site" evidence="14">
    <location>
        <begin position="517"/>
        <end position="518"/>
    </location>
    <ligand>
        <name>Mo-bis(molybdopterin guanine dinucleotide)</name>
        <dbReference type="ChEBI" id="CHEBI:60539"/>
    </ligand>
</feature>
<dbReference type="GO" id="GO:0030151">
    <property type="term" value="F:molybdenum ion binding"/>
    <property type="evidence" value="ECO:0007669"/>
    <property type="project" value="InterPro"/>
</dbReference>
<feature type="binding site" evidence="14">
    <location>
        <begin position="683"/>
        <end position="692"/>
    </location>
    <ligand>
        <name>Mo-bis(molybdopterin guanine dinucleotide)</name>
        <dbReference type="ChEBI" id="CHEBI:60539"/>
    </ligand>
</feature>
<proteinExistence type="inferred from homology"/>
<feature type="binding site" evidence="14">
    <location>
        <position position="387"/>
    </location>
    <ligand>
        <name>Mo-bis(molybdopterin guanine dinucleotide)</name>
        <dbReference type="ChEBI" id="CHEBI:60539"/>
    </ligand>
</feature>
<feature type="binding site" evidence="14">
    <location>
        <position position="195"/>
    </location>
    <ligand>
        <name>Mo-bis(molybdopterin guanine dinucleotide)</name>
        <dbReference type="ChEBI" id="CHEBI:60539"/>
    </ligand>
</feature>
<dbReference type="CDD" id="cd00508">
    <property type="entry name" value="MopB_CT_Fdh-Nap-like"/>
    <property type="match status" value="1"/>
</dbReference>
<keyword evidence="2 14" id="KW-0004">4Fe-4S</keyword>
<comment type="cofactor">
    <cofactor evidence="14">
        <name>Mo-bis(molybdopterin guanine dinucleotide)</name>
        <dbReference type="ChEBI" id="CHEBI:60539"/>
    </cofactor>
    <text evidence="14">Binds 1 molybdenum-bis(molybdopterin guanine dinucleotide) (Mo-bis-MGD) cofactor per subunit.</text>
</comment>
<dbReference type="SUPFAM" id="SSF50692">
    <property type="entry name" value="ADC-like"/>
    <property type="match status" value="1"/>
</dbReference>
<feature type="binding site" evidence="14">
    <location>
        <begin position="281"/>
        <end position="283"/>
    </location>
    <ligand>
        <name>Mo-bis(molybdopterin guanine dinucleotide)</name>
        <dbReference type="ChEBI" id="CHEBI:60539"/>
    </ligand>
</feature>
<feature type="binding site" evidence="14">
    <location>
        <position position="76"/>
    </location>
    <ligand>
        <name>[4Fe-4S] cluster</name>
        <dbReference type="ChEBI" id="CHEBI:49883"/>
    </ligand>
</feature>
<comment type="PTM">
    <text evidence="14">Predicted to be exported by the Tat system. The position of the signal peptide cleavage has not been experimentally proven.</text>
</comment>
<keyword evidence="11 14" id="KW-0534">Nitrate assimilation</keyword>
<feature type="binding site" evidence="14">
    <location>
        <position position="767"/>
    </location>
    <ligand>
        <name>Mo-bis(molybdopterin guanine dinucleotide)</name>
        <dbReference type="ChEBI" id="CHEBI:60539"/>
    </ligand>
</feature>
<evidence type="ECO:0000256" key="6">
    <source>
        <dbReference type="ARBA" id="ARBA00022764"/>
    </source>
</evidence>
<dbReference type="InterPro" id="IPR019546">
    <property type="entry name" value="TAT_signal_bac_arc"/>
</dbReference>
<evidence type="ECO:0000256" key="13">
    <source>
        <dbReference type="ARBA" id="ARBA00055000"/>
    </source>
</evidence>
<dbReference type="GO" id="GO:0016020">
    <property type="term" value="C:membrane"/>
    <property type="evidence" value="ECO:0007669"/>
    <property type="project" value="TreeGrafter"/>
</dbReference>
<dbReference type="InterPro" id="IPR027467">
    <property type="entry name" value="MopterinOxRdtase_cofactor_BS"/>
</dbReference>
<evidence type="ECO:0000256" key="14">
    <source>
        <dbReference type="HAMAP-Rule" id="MF_01630"/>
    </source>
</evidence>
<name>A0A915YK91_9BACT</name>
<dbReference type="CDD" id="cd02754">
    <property type="entry name" value="MopB_Nitrate-R-NapA-like"/>
    <property type="match status" value="1"/>
</dbReference>
<organism evidence="16 17">
    <name type="scientific">Aureispira anguillae</name>
    <dbReference type="NCBI Taxonomy" id="2864201"/>
    <lineage>
        <taxon>Bacteria</taxon>
        <taxon>Pseudomonadati</taxon>
        <taxon>Bacteroidota</taxon>
        <taxon>Saprospiria</taxon>
        <taxon>Saprospirales</taxon>
        <taxon>Saprospiraceae</taxon>
        <taxon>Aureispira</taxon>
    </lineage>
</organism>
<dbReference type="InterPro" id="IPR006656">
    <property type="entry name" value="Mopterin_OxRdtase"/>
</dbReference>
<keyword evidence="5 14" id="KW-0732">Signal</keyword>
<dbReference type="EC" id="1.9.6.1" evidence="14"/>
<keyword evidence="10 14" id="KW-0411">Iron-sulfur</keyword>
<feature type="binding site" evidence="14">
    <location>
        <position position="567"/>
    </location>
    <ligand>
        <name>Mo-bis(molybdopterin guanine dinucleotide)</name>
        <dbReference type="ChEBI" id="CHEBI:60539"/>
    </ligand>
</feature>
<evidence type="ECO:0000313" key="17">
    <source>
        <dbReference type="Proteomes" id="UP001060919"/>
    </source>
</evidence>
<dbReference type="GO" id="GO:0005506">
    <property type="term" value="F:iron ion binding"/>
    <property type="evidence" value="ECO:0007669"/>
    <property type="project" value="UniProtKB-UniRule"/>
</dbReference>
<dbReference type="InterPro" id="IPR050123">
    <property type="entry name" value="Prok_molybdopt-oxidoreductase"/>
</dbReference>
<dbReference type="HAMAP" id="MF_01630">
    <property type="entry name" value="Nitrate_reduct_NapA"/>
    <property type="match status" value="1"/>
</dbReference>
<evidence type="ECO:0000256" key="3">
    <source>
        <dbReference type="ARBA" id="ARBA00022505"/>
    </source>
</evidence>
<dbReference type="PROSITE" id="PS51669">
    <property type="entry name" value="4FE4S_MOW_BIS_MGD"/>
    <property type="match status" value="1"/>
</dbReference>
<dbReference type="Pfam" id="PF01568">
    <property type="entry name" value="Molydop_binding"/>
    <property type="match status" value="1"/>
</dbReference>
<comment type="catalytic activity">
    <reaction evidence="12 14">
        <text>2 Fe(II)-[cytochrome] + nitrate + 2 H(+) = 2 Fe(III)-[cytochrome] + nitrite + H2O</text>
        <dbReference type="Rhea" id="RHEA:12909"/>
        <dbReference type="Rhea" id="RHEA-COMP:11777"/>
        <dbReference type="Rhea" id="RHEA-COMP:11778"/>
        <dbReference type="ChEBI" id="CHEBI:15377"/>
        <dbReference type="ChEBI" id="CHEBI:15378"/>
        <dbReference type="ChEBI" id="CHEBI:16301"/>
        <dbReference type="ChEBI" id="CHEBI:17632"/>
        <dbReference type="ChEBI" id="CHEBI:29033"/>
        <dbReference type="ChEBI" id="CHEBI:29034"/>
        <dbReference type="EC" id="1.9.6.1"/>
    </reaction>
</comment>
<feature type="domain" description="4Fe-4S Mo/W bis-MGD-type" evidence="15">
    <location>
        <begin position="66"/>
        <end position="122"/>
    </location>
</feature>
<dbReference type="GO" id="GO:0042128">
    <property type="term" value="P:nitrate assimilation"/>
    <property type="evidence" value="ECO:0007669"/>
    <property type="project" value="UniProtKB-UniRule"/>
</dbReference>
<dbReference type="GO" id="GO:0009325">
    <property type="term" value="C:nitrate reductase complex"/>
    <property type="evidence" value="ECO:0007669"/>
    <property type="project" value="TreeGrafter"/>
</dbReference>
<dbReference type="PANTHER" id="PTHR43105">
    <property type="entry name" value="RESPIRATORY NITRATE REDUCTASE"/>
    <property type="match status" value="1"/>
</dbReference>
<evidence type="ECO:0000256" key="10">
    <source>
        <dbReference type="ARBA" id="ARBA00023014"/>
    </source>
</evidence>
<keyword evidence="9 14" id="KW-0408">Iron</keyword>
<dbReference type="SUPFAM" id="SSF53706">
    <property type="entry name" value="Formate dehydrogenase/DMSO reductase, domains 1-3"/>
    <property type="match status" value="1"/>
</dbReference>
<dbReference type="Gene3D" id="3.40.50.740">
    <property type="match status" value="1"/>
</dbReference>
<dbReference type="InterPro" id="IPR006963">
    <property type="entry name" value="Mopterin_OxRdtase_4Fe-4S_dom"/>
</dbReference>
<keyword evidence="3 14" id="KW-0500">Molybdenum</keyword>
<protein>
    <recommendedName>
        <fullName evidence="14">Nitrate reductase</fullName>
        <ecNumber evidence="14">1.9.6.1</ecNumber>
    </recommendedName>
</protein>
<comment type="caution">
    <text evidence="14">Lacks conserved residue(s) required for the propagation of feature annotation.</text>
</comment>
<keyword evidence="8 14" id="KW-0560">Oxidoreductase</keyword>
<dbReference type="EMBL" id="AP026867">
    <property type="protein sequence ID" value="BDS14762.1"/>
    <property type="molecule type" value="Genomic_DNA"/>
</dbReference>
<dbReference type="GO" id="GO:0006777">
    <property type="term" value="P:Mo-molybdopterin cofactor biosynthetic process"/>
    <property type="evidence" value="ECO:0007669"/>
    <property type="project" value="UniProtKB-UniRule"/>
</dbReference>
<evidence type="ECO:0000256" key="4">
    <source>
        <dbReference type="ARBA" id="ARBA00022723"/>
    </source>
</evidence>
<dbReference type="PANTHER" id="PTHR43105:SF11">
    <property type="entry name" value="PERIPLASMIC NITRATE REDUCTASE"/>
    <property type="match status" value="1"/>
</dbReference>
<accession>A0A915YK91</accession>
<gene>
    <name evidence="14" type="primary">napA</name>
    <name evidence="16" type="ORF">AsAng_0055440</name>
</gene>
<feature type="binding site" evidence="14">
    <location>
        <position position="759"/>
    </location>
    <ligand>
        <name>substrate</name>
    </ligand>
</feature>
<reference evidence="16" key="1">
    <citation type="submission" date="2022-09" db="EMBL/GenBank/DDBJ databases">
        <title>Aureispira anguillicida sp. nov., isolated from Leptocephalus of Japanese eel Anguilla japonica.</title>
        <authorList>
            <person name="Yuasa K."/>
            <person name="Mekata T."/>
            <person name="Ikunari K."/>
        </authorList>
    </citation>
    <scope>NUCLEOTIDE SEQUENCE</scope>
    <source>
        <strain evidence="16">EL160426</strain>
    </source>
</reference>
<keyword evidence="7 14" id="KW-0249">Electron transport</keyword>
<dbReference type="Gene3D" id="3.40.228.10">
    <property type="entry name" value="Dimethylsulfoxide Reductase, domain 2"/>
    <property type="match status" value="1"/>
</dbReference>
<dbReference type="InterPro" id="IPR006657">
    <property type="entry name" value="MoPterin_dinucl-bd_dom"/>
</dbReference>
<comment type="subcellular location">
    <subcellularLocation>
        <location evidence="14">Secreted</location>
    </subcellularLocation>
    <text evidence="14">Membrane-associated.</text>
</comment>
<feature type="binding site" evidence="14">
    <location>
        <position position="108"/>
    </location>
    <ligand>
        <name>[4Fe-4S] cluster</name>
        <dbReference type="ChEBI" id="CHEBI:49883"/>
    </ligand>
</feature>
<evidence type="ECO:0000259" key="15">
    <source>
        <dbReference type="PROSITE" id="PS51669"/>
    </source>
</evidence>
<dbReference type="PROSITE" id="PS51318">
    <property type="entry name" value="TAT"/>
    <property type="match status" value="1"/>
</dbReference>
<dbReference type="Gene3D" id="2.40.40.20">
    <property type="match status" value="1"/>
</dbReference>
<dbReference type="PROSITE" id="PS00551">
    <property type="entry name" value="MOLYBDOPTERIN_PROK_1"/>
    <property type="match status" value="1"/>
</dbReference>
<dbReference type="SMART" id="SM00926">
    <property type="entry name" value="Molybdop_Fe4S4"/>
    <property type="match status" value="1"/>
</dbReference>
<dbReference type="NCBIfam" id="TIGR01409">
    <property type="entry name" value="TAT_signal_seq"/>
    <property type="match status" value="1"/>
</dbReference>
<feature type="binding site" evidence="14">
    <location>
        <position position="492"/>
    </location>
    <ligand>
        <name>Mo-bis(molybdopterin guanine dinucleotide)</name>
        <dbReference type="ChEBI" id="CHEBI:60539"/>
    </ligand>
</feature>
<comment type="function">
    <text evidence="14">Catalytic subunit of the nitrate reductase complex NapAB. Receives electrons from NapB and catalyzes the reduction of nitrate to nitrite.</text>
</comment>
<dbReference type="KEGG" id="aup:AsAng_0055440"/>
<dbReference type="Pfam" id="PF04879">
    <property type="entry name" value="Molybdop_Fe4S4"/>
    <property type="match status" value="1"/>
</dbReference>
<dbReference type="Proteomes" id="UP001060919">
    <property type="component" value="Chromosome"/>
</dbReference>
<evidence type="ECO:0000256" key="7">
    <source>
        <dbReference type="ARBA" id="ARBA00022982"/>
    </source>
</evidence>
<feature type="binding site" evidence="14">
    <location>
        <position position="73"/>
    </location>
    <ligand>
        <name>[4Fe-4S] cluster</name>
        <dbReference type="ChEBI" id="CHEBI:49883"/>
    </ligand>
</feature>
<evidence type="ECO:0000256" key="2">
    <source>
        <dbReference type="ARBA" id="ARBA00022485"/>
    </source>
</evidence>
<dbReference type="GO" id="GO:0005576">
    <property type="term" value="C:extracellular region"/>
    <property type="evidence" value="ECO:0007669"/>
    <property type="project" value="UniProtKB-SubCell"/>
</dbReference>
<comment type="similarity">
    <text evidence="14">Belongs to the prokaryotic molybdopterin-containing oxidoreductase family. NasA/NapA/NarB subfamily.</text>
</comment>
<evidence type="ECO:0000313" key="16">
    <source>
        <dbReference type="EMBL" id="BDS14762.1"/>
    </source>
</evidence>
<dbReference type="FunFam" id="2.40.40.20:FF:000005">
    <property type="entry name" value="Periplasmic nitrate reductase"/>
    <property type="match status" value="1"/>
</dbReference>
<keyword evidence="1 14" id="KW-0813">Transport</keyword>
<evidence type="ECO:0000256" key="8">
    <source>
        <dbReference type="ARBA" id="ARBA00023002"/>
    </source>
</evidence>
<feature type="binding site" evidence="14">
    <location>
        <position position="199"/>
    </location>
    <ligand>
        <name>Mo-bis(molybdopterin guanine dinucleotide)</name>
        <dbReference type="ChEBI" id="CHEBI:60539"/>
    </ligand>
</feature>
<evidence type="ECO:0000256" key="1">
    <source>
        <dbReference type="ARBA" id="ARBA00022448"/>
    </source>
</evidence>
<comment type="subunit">
    <text evidence="14">Component of the nitrate reductase NapAB complex composed of NapA and NapB.</text>
</comment>
<evidence type="ECO:0000256" key="11">
    <source>
        <dbReference type="ARBA" id="ARBA00023063"/>
    </source>
</evidence>
<dbReference type="GO" id="GO:0009055">
    <property type="term" value="F:electron transfer activity"/>
    <property type="evidence" value="ECO:0007669"/>
    <property type="project" value="UniProtKB-UniRule"/>
</dbReference>
<dbReference type="GO" id="GO:0050140">
    <property type="term" value="F:nitrate reductase (cytochrome) activity"/>
    <property type="evidence" value="ECO:0007669"/>
    <property type="project" value="UniProtKB-EC"/>
</dbReference>
<dbReference type="InterPro" id="IPR010051">
    <property type="entry name" value="Periplasm_NO3_reductase_lsu"/>
</dbReference>
<dbReference type="Pfam" id="PF00384">
    <property type="entry name" value="Molybdopterin"/>
    <property type="match status" value="1"/>
</dbReference>
<keyword evidence="6" id="KW-0574">Periplasm</keyword>
<dbReference type="GO" id="GO:0043546">
    <property type="term" value="F:molybdopterin cofactor binding"/>
    <property type="evidence" value="ECO:0007669"/>
    <property type="project" value="InterPro"/>
</dbReference>
<evidence type="ECO:0000256" key="5">
    <source>
        <dbReference type="ARBA" id="ARBA00022729"/>
    </source>
</evidence>
<dbReference type="AlphaFoldDB" id="A0A915YK91"/>
<dbReference type="InterPro" id="IPR006311">
    <property type="entry name" value="TAT_signal"/>
</dbReference>
<feature type="binding site" evidence="14">
    <location>
        <position position="110"/>
    </location>
    <ligand>
        <name>Mo-bis(molybdopterin guanine dinucleotide)</name>
        <dbReference type="ChEBI" id="CHEBI:60539"/>
    </ligand>
</feature>
<comment type="function">
    <text evidence="13">Catalytic subunit of the periplasmic nitrate reductase complex NapAB. Receives electrons from NapB and catalyzes the reduction of nitrate to nitrite.</text>
</comment>
<feature type="binding site" evidence="14">
    <location>
        <position position="170"/>
    </location>
    <ligand>
        <name>Mo-bis(molybdopterin guanine dinucleotide)</name>
        <dbReference type="ChEBI" id="CHEBI:60539"/>
    </ligand>
</feature>
<dbReference type="GO" id="GO:0051539">
    <property type="term" value="F:4 iron, 4 sulfur cluster binding"/>
    <property type="evidence" value="ECO:0007669"/>
    <property type="project" value="UniProtKB-KW"/>
</dbReference>
<evidence type="ECO:0000256" key="12">
    <source>
        <dbReference type="ARBA" id="ARBA00052176"/>
    </source>
</evidence>
<feature type="binding site" evidence="14">
    <location>
        <position position="80"/>
    </location>
    <ligand>
        <name>[4Fe-4S] cluster</name>
        <dbReference type="ChEBI" id="CHEBI:49883"/>
    </ligand>
</feature>
<feature type="binding site" evidence="14">
    <location>
        <position position="784"/>
    </location>
    <ligand>
        <name>Mo-bis(molybdopterin guanine dinucleotide)</name>
        <dbReference type="ChEBI" id="CHEBI:60539"/>
    </ligand>
</feature>
<dbReference type="InterPro" id="IPR009010">
    <property type="entry name" value="Asp_de-COase-like_dom_sf"/>
</dbReference>
<comment type="cofactor">
    <cofactor evidence="14">
        <name>[4Fe-4S] cluster</name>
        <dbReference type="ChEBI" id="CHEBI:49883"/>
    </cofactor>
    <text evidence="14">Binds 1 [4Fe-4S] cluster.</text>
</comment>